<keyword evidence="6" id="KW-1185">Reference proteome</keyword>
<dbReference type="Pfam" id="PF13102">
    <property type="entry name" value="Phage_int_SAM_5"/>
    <property type="match status" value="1"/>
</dbReference>
<dbReference type="RefSeq" id="WP_166586945.1">
    <property type="nucleotide sequence ID" value="NZ_WWEO01000044.1"/>
</dbReference>
<dbReference type="PROSITE" id="PS51898">
    <property type="entry name" value="TYR_RECOMBINASE"/>
    <property type="match status" value="1"/>
</dbReference>
<dbReference type="Pfam" id="PF00589">
    <property type="entry name" value="Phage_integrase"/>
    <property type="match status" value="1"/>
</dbReference>
<dbReference type="GO" id="GO:0015074">
    <property type="term" value="P:DNA integration"/>
    <property type="evidence" value="ECO:0007669"/>
    <property type="project" value="InterPro"/>
</dbReference>
<dbReference type="SUPFAM" id="SSF56349">
    <property type="entry name" value="DNA breaking-rejoining enzymes"/>
    <property type="match status" value="1"/>
</dbReference>
<dbReference type="Pfam" id="PF17293">
    <property type="entry name" value="Arm-DNA-bind_5"/>
    <property type="match status" value="1"/>
</dbReference>
<name>A0A965ZIX7_9SPHI</name>
<evidence type="ECO:0000256" key="1">
    <source>
        <dbReference type="ARBA" id="ARBA00008857"/>
    </source>
</evidence>
<evidence type="ECO:0000313" key="6">
    <source>
        <dbReference type="Proteomes" id="UP000638732"/>
    </source>
</evidence>
<dbReference type="GO" id="GO:0006310">
    <property type="term" value="P:DNA recombination"/>
    <property type="evidence" value="ECO:0007669"/>
    <property type="project" value="UniProtKB-KW"/>
</dbReference>
<dbReference type="InterPro" id="IPR050090">
    <property type="entry name" value="Tyrosine_recombinase_XerCD"/>
</dbReference>
<organism evidence="5 6">
    <name type="scientific">Mucilaginibacter agri</name>
    <dbReference type="NCBI Taxonomy" id="2695265"/>
    <lineage>
        <taxon>Bacteria</taxon>
        <taxon>Pseudomonadati</taxon>
        <taxon>Bacteroidota</taxon>
        <taxon>Sphingobacteriia</taxon>
        <taxon>Sphingobacteriales</taxon>
        <taxon>Sphingobacteriaceae</taxon>
        <taxon>Mucilaginibacter</taxon>
    </lineage>
</organism>
<dbReference type="Proteomes" id="UP000638732">
    <property type="component" value="Unassembled WGS sequence"/>
</dbReference>
<evidence type="ECO:0000259" key="4">
    <source>
        <dbReference type="PROSITE" id="PS51898"/>
    </source>
</evidence>
<dbReference type="InterPro" id="IPR035386">
    <property type="entry name" value="Arm-DNA-bind_5"/>
</dbReference>
<keyword evidence="2" id="KW-0238">DNA-binding</keyword>
<dbReference type="AlphaFoldDB" id="A0A965ZIX7"/>
<comment type="caution">
    <text evidence="5">The sequence shown here is derived from an EMBL/GenBank/DDBJ whole genome shotgun (WGS) entry which is preliminary data.</text>
</comment>
<evidence type="ECO:0000313" key="5">
    <source>
        <dbReference type="EMBL" id="NCD70963.1"/>
    </source>
</evidence>
<dbReference type="PANTHER" id="PTHR30349:SF64">
    <property type="entry name" value="PROPHAGE INTEGRASE INTD-RELATED"/>
    <property type="match status" value="1"/>
</dbReference>
<evidence type="ECO:0000256" key="3">
    <source>
        <dbReference type="ARBA" id="ARBA00023172"/>
    </source>
</evidence>
<dbReference type="InterPro" id="IPR010998">
    <property type="entry name" value="Integrase_recombinase_N"/>
</dbReference>
<dbReference type="InterPro" id="IPR011010">
    <property type="entry name" value="DNA_brk_join_enz"/>
</dbReference>
<dbReference type="InterPro" id="IPR002104">
    <property type="entry name" value="Integrase_catalytic"/>
</dbReference>
<protein>
    <submittedName>
        <fullName evidence="5">Tyrosine-type recombinase/integrase</fullName>
    </submittedName>
</protein>
<gene>
    <name evidence="5" type="ORF">GSY63_16475</name>
</gene>
<evidence type="ECO:0000256" key="2">
    <source>
        <dbReference type="ARBA" id="ARBA00023125"/>
    </source>
</evidence>
<feature type="domain" description="Tyr recombinase" evidence="4">
    <location>
        <begin position="222"/>
        <end position="399"/>
    </location>
</feature>
<dbReference type="CDD" id="cd01185">
    <property type="entry name" value="INTN1_C_like"/>
    <property type="match status" value="1"/>
</dbReference>
<dbReference type="InterPro" id="IPR013762">
    <property type="entry name" value="Integrase-like_cat_sf"/>
</dbReference>
<sequence>MQTSQSFGIHFTTRPDKAKDGKEPIYACVTVNRQRAYIALKQNVDPKNWDGGKGAAKGNKEEVKSINNYLEEVRLAIGNSYKELQIKRKMLSAKAVKDLYLGEEAEVYSLTRLITYHNETSTEDLKWSTLKHYYVTQRYLIKFLETQFNATDIYLHQLDYKFVKDFEVFLRNHKPKDHQQPLNNNGVMKHIIRLKKMTNLALNLQWITNDPFATYKLKIQKVNREQLSEKELSDMEKKALSIARLDMVRDMFVFCCYTGLSYVDMINLTPAHIIAGSDGERWIRTCREKTLIPVNVPLLPPALKILDKYADNIRSLSDGRVFPTVSNQKVNSYLKEIADLCGITKKVTFHIARHTFATTVTLSNGVPIETVSKILGHTKITTTQIYAKVVERKLKEDMLNLRERLNSSKQPS</sequence>
<dbReference type="GO" id="GO:0003677">
    <property type="term" value="F:DNA binding"/>
    <property type="evidence" value="ECO:0007669"/>
    <property type="project" value="UniProtKB-KW"/>
</dbReference>
<comment type="similarity">
    <text evidence="1">Belongs to the 'phage' integrase family.</text>
</comment>
<proteinExistence type="inferred from homology"/>
<dbReference type="EMBL" id="WWEO01000044">
    <property type="protein sequence ID" value="NCD70963.1"/>
    <property type="molecule type" value="Genomic_DNA"/>
</dbReference>
<dbReference type="Gene3D" id="1.10.150.130">
    <property type="match status" value="1"/>
</dbReference>
<keyword evidence="3" id="KW-0233">DNA recombination</keyword>
<reference evidence="5" key="1">
    <citation type="submission" date="2020-01" db="EMBL/GenBank/DDBJ databases">
        <authorList>
            <person name="Seo Y.L."/>
        </authorList>
    </citation>
    <scope>NUCLEOTIDE SEQUENCE</scope>
    <source>
        <strain evidence="5">R11</strain>
    </source>
</reference>
<reference evidence="5" key="2">
    <citation type="submission" date="2020-10" db="EMBL/GenBank/DDBJ databases">
        <title>Mucilaginibacter sp. nov., isolated from soil.</title>
        <authorList>
            <person name="Jeon C.O."/>
        </authorList>
    </citation>
    <scope>NUCLEOTIDE SEQUENCE</scope>
    <source>
        <strain evidence="5">R11</strain>
    </source>
</reference>
<dbReference type="InterPro" id="IPR025269">
    <property type="entry name" value="SAM-like_dom"/>
</dbReference>
<accession>A0A965ZIX7</accession>
<dbReference type="PANTHER" id="PTHR30349">
    <property type="entry name" value="PHAGE INTEGRASE-RELATED"/>
    <property type="match status" value="1"/>
</dbReference>
<dbReference type="Gene3D" id="1.10.443.10">
    <property type="entry name" value="Intergrase catalytic core"/>
    <property type="match status" value="1"/>
</dbReference>